<keyword evidence="8 11" id="KW-0472">Membrane</keyword>
<evidence type="ECO:0000256" key="3">
    <source>
        <dbReference type="ARBA" id="ARBA00016612"/>
    </source>
</evidence>
<dbReference type="GO" id="GO:0008137">
    <property type="term" value="F:NADH dehydrogenase (ubiquinone) activity"/>
    <property type="evidence" value="ECO:0007669"/>
    <property type="project" value="UniProtKB-EC"/>
</dbReference>
<keyword evidence="5" id="KW-1278">Translocase</keyword>
<dbReference type="RefSeq" id="YP_009370803.1">
    <property type="nucleotide sequence ID" value="NC_034797.1"/>
</dbReference>
<keyword evidence="12" id="KW-0496">Mitochondrion</keyword>
<geneLocation type="mitochondrion" evidence="12"/>
<dbReference type="CTD" id="4539"/>
<keyword evidence="6 11" id="KW-1133">Transmembrane helix</keyword>
<comment type="subcellular location">
    <subcellularLocation>
        <location evidence="1">Membrane</location>
        <topology evidence="1">Multi-pass membrane protein</topology>
    </subcellularLocation>
</comment>
<evidence type="ECO:0000313" key="12">
    <source>
        <dbReference type="EMBL" id="ARO46897.1"/>
    </source>
</evidence>
<evidence type="ECO:0000256" key="5">
    <source>
        <dbReference type="ARBA" id="ARBA00022967"/>
    </source>
</evidence>
<evidence type="ECO:0000256" key="4">
    <source>
        <dbReference type="ARBA" id="ARBA00022692"/>
    </source>
</evidence>
<evidence type="ECO:0000256" key="2">
    <source>
        <dbReference type="ARBA" id="ARBA00010519"/>
    </source>
</evidence>
<evidence type="ECO:0000256" key="1">
    <source>
        <dbReference type="ARBA" id="ARBA00004141"/>
    </source>
</evidence>
<sequence length="98" mass="11499">MSTFSLIMMLMLMYFTGLWVYCSKHKHLLIMLLMLEYMVLITFMMFLILLGFTSYDLYFSMIYLVFSVCEGALGLGILVSVVRCYGNDYLQSYCILRC</sequence>
<organism evidence="12">
    <name type="scientific">Truljalia hibinonis</name>
    <dbReference type="NCBI Taxonomy" id="1982313"/>
    <lineage>
        <taxon>Eukaryota</taxon>
        <taxon>Metazoa</taxon>
        <taxon>Ecdysozoa</taxon>
        <taxon>Arthropoda</taxon>
        <taxon>Hexapoda</taxon>
        <taxon>Insecta</taxon>
        <taxon>Pterygota</taxon>
        <taxon>Neoptera</taxon>
        <taxon>Polyneoptera</taxon>
        <taxon>Orthoptera</taxon>
        <taxon>Ensifera</taxon>
        <taxon>Gryllidea</taxon>
        <taxon>Grylloidea</taxon>
        <taxon>Gryllidae</taxon>
        <taxon>Podoscirtinae</taxon>
        <taxon>Truljalia</taxon>
    </lineage>
</organism>
<keyword evidence="7" id="KW-0520">NAD</keyword>
<protein>
    <recommendedName>
        <fullName evidence="3">NADH-ubiquinone oxidoreductase chain 4L</fullName>
    </recommendedName>
    <alternativeName>
        <fullName evidence="9">NADH dehydrogenase subunit 4L</fullName>
    </alternativeName>
</protein>
<evidence type="ECO:0000256" key="8">
    <source>
        <dbReference type="ARBA" id="ARBA00023136"/>
    </source>
</evidence>
<evidence type="ECO:0000256" key="10">
    <source>
        <dbReference type="ARBA" id="ARBA00049551"/>
    </source>
</evidence>
<comment type="catalytic activity">
    <reaction evidence="10">
        <text>a ubiquinone + NADH + 5 H(+)(in) = a ubiquinol + NAD(+) + 4 H(+)(out)</text>
        <dbReference type="Rhea" id="RHEA:29091"/>
        <dbReference type="Rhea" id="RHEA-COMP:9565"/>
        <dbReference type="Rhea" id="RHEA-COMP:9566"/>
        <dbReference type="ChEBI" id="CHEBI:15378"/>
        <dbReference type="ChEBI" id="CHEBI:16389"/>
        <dbReference type="ChEBI" id="CHEBI:17976"/>
        <dbReference type="ChEBI" id="CHEBI:57540"/>
        <dbReference type="ChEBI" id="CHEBI:57945"/>
        <dbReference type="EC" id="7.1.1.2"/>
    </reaction>
</comment>
<feature type="transmembrane region" description="Helical" evidence="11">
    <location>
        <begin position="6"/>
        <end position="22"/>
    </location>
</feature>
<evidence type="ECO:0000256" key="6">
    <source>
        <dbReference type="ARBA" id="ARBA00022989"/>
    </source>
</evidence>
<dbReference type="EMBL" id="KY783909">
    <property type="protein sequence ID" value="ARO46897.1"/>
    <property type="molecule type" value="Genomic_DNA"/>
</dbReference>
<evidence type="ECO:0000256" key="7">
    <source>
        <dbReference type="ARBA" id="ARBA00023027"/>
    </source>
</evidence>
<gene>
    <name evidence="12" type="primary">ND4L</name>
</gene>
<dbReference type="GeneID" id="32891737"/>
<evidence type="ECO:0000256" key="9">
    <source>
        <dbReference type="ARBA" id="ARBA00031586"/>
    </source>
</evidence>
<comment type="similarity">
    <text evidence="2">Belongs to the complex I subunit 4L family.</text>
</comment>
<dbReference type="Pfam" id="PF00420">
    <property type="entry name" value="Oxidored_q2"/>
    <property type="match status" value="1"/>
</dbReference>
<name>A0A1W6QZ92_9ORTH</name>
<feature type="transmembrane region" description="Helical" evidence="11">
    <location>
        <begin position="58"/>
        <end position="82"/>
    </location>
</feature>
<feature type="transmembrane region" description="Helical" evidence="11">
    <location>
        <begin position="29"/>
        <end position="52"/>
    </location>
</feature>
<dbReference type="AlphaFoldDB" id="A0A1W6QZ92"/>
<dbReference type="GO" id="GO:0016020">
    <property type="term" value="C:membrane"/>
    <property type="evidence" value="ECO:0007669"/>
    <property type="project" value="UniProtKB-SubCell"/>
</dbReference>
<keyword evidence="4 11" id="KW-0812">Transmembrane</keyword>
<dbReference type="Gene3D" id="1.10.287.3510">
    <property type="match status" value="1"/>
</dbReference>
<dbReference type="InterPro" id="IPR039428">
    <property type="entry name" value="NUOK/Mnh_C1-like"/>
</dbReference>
<accession>A0A1W6QZ92</accession>
<evidence type="ECO:0000256" key="11">
    <source>
        <dbReference type="SAM" id="Phobius"/>
    </source>
</evidence>
<reference evidence="12" key="1">
    <citation type="journal article" date="2019" name="Mitochondrial DNA A DNA Mapp Seq Anal">
        <title>Phylogeny and acoustic signal evolution of a pure tone song katydid Pseudophyllus titan (Orthoptera: Tettigoniidae) based on the complete mitogenome.</title>
        <authorList>
            <person name="Li J."/>
            <person name="Chen Q."/>
            <person name="Wen M."/>
            <person name="Wang J."/>
            <person name="Wang Y."/>
            <person name="Ren B."/>
        </authorList>
    </citation>
    <scope>NUCLEOTIDE SEQUENCE</scope>
</reference>
<proteinExistence type="inferred from homology"/>